<feature type="region of interest" description="Disordered" evidence="8">
    <location>
        <begin position="141"/>
        <end position="184"/>
    </location>
</feature>
<evidence type="ECO:0000256" key="3">
    <source>
        <dbReference type="ARBA" id="ARBA00022490"/>
    </source>
</evidence>
<feature type="compositionally biased region" description="Polar residues" evidence="8">
    <location>
        <begin position="308"/>
        <end position="319"/>
    </location>
</feature>
<comment type="similarity">
    <text evidence="2">Belongs to the translokin family.</text>
</comment>
<evidence type="ECO:0000256" key="1">
    <source>
        <dbReference type="ARBA" id="ARBA00004300"/>
    </source>
</evidence>
<keyword evidence="4" id="KW-0493">Microtubule</keyword>
<feature type="compositionally biased region" description="Low complexity" evidence="8">
    <location>
        <begin position="416"/>
        <end position="430"/>
    </location>
</feature>
<evidence type="ECO:0000256" key="8">
    <source>
        <dbReference type="SAM" id="MobiDB-lite"/>
    </source>
</evidence>
<feature type="coiled-coil region" evidence="7">
    <location>
        <begin position="100"/>
        <end position="134"/>
    </location>
</feature>
<evidence type="ECO:0000259" key="10">
    <source>
        <dbReference type="Pfam" id="PF14073"/>
    </source>
</evidence>
<keyword evidence="3" id="KW-0963">Cytoplasm</keyword>
<evidence type="ECO:0000256" key="6">
    <source>
        <dbReference type="ARBA" id="ARBA00023212"/>
    </source>
</evidence>
<dbReference type="InterPro" id="IPR051756">
    <property type="entry name" value="Centrosomal_MT-associated"/>
</dbReference>
<feature type="region of interest" description="Disordered" evidence="8">
    <location>
        <begin position="1"/>
        <end position="97"/>
    </location>
</feature>
<name>A0ABM0JMH0_APLCA</name>
<dbReference type="Proteomes" id="UP000694888">
    <property type="component" value="Unplaced"/>
</dbReference>
<dbReference type="Pfam" id="PF14073">
    <property type="entry name" value="Cep57_CLD"/>
    <property type="match status" value="1"/>
</dbReference>
<feature type="region of interest" description="Disordered" evidence="8">
    <location>
        <begin position="280"/>
        <end position="359"/>
    </location>
</feature>
<evidence type="ECO:0000313" key="12">
    <source>
        <dbReference type="RefSeq" id="XP_005097144.2"/>
    </source>
</evidence>
<dbReference type="PANTHER" id="PTHR19336:SF9">
    <property type="entry name" value="SPINDLE POLE BODY PROTEIN PPC89"/>
    <property type="match status" value="1"/>
</dbReference>
<feature type="domain" description="Cep57 centrosome microtubule-binding" evidence="9">
    <location>
        <begin position="426"/>
        <end position="495"/>
    </location>
</feature>
<keyword evidence="5 7" id="KW-0175">Coiled coil</keyword>
<accession>A0ABM0JMH0</accession>
<proteinExistence type="inferred from homology"/>
<dbReference type="PANTHER" id="PTHR19336">
    <property type="entry name" value="UNCHARACTERIZED DUF1167"/>
    <property type="match status" value="1"/>
</dbReference>
<reference evidence="12" key="1">
    <citation type="submission" date="2025-08" db="UniProtKB">
        <authorList>
            <consortium name="RefSeq"/>
        </authorList>
    </citation>
    <scope>IDENTIFICATION</scope>
</reference>
<dbReference type="InterPro" id="IPR025913">
    <property type="entry name" value="Cep57_CLD"/>
</dbReference>
<evidence type="ECO:0000256" key="2">
    <source>
        <dbReference type="ARBA" id="ARBA00008179"/>
    </source>
</evidence>
<evidence type="ECO:0000256" key="4">
    <source>
        <dbReference type="ARBA" id="ARBA00022701"/>
    </source>
</evidence>
<evidence type="ECO:0000256" key="5">
    <source>
        <dbReference type="ARBA" id="ARBA00023054"/>
    </source>
</evidence>
<protein>
    <submittedName>
        <fullName evidence="12">Centrosomal protein of 57 kDa-like isoform X1</fullName>
    </submittedName>
</protein>
<dbReference type="InterPro" id="IPR024957">
    <property type="entry name" value="Cep57_MT-bd_dom"/>
</dbReference>
<feature type="compositionally biased region" description="Low complexity" evidence="8">
    <location>
        <begin position="50"/>
        <end position="65"/>
    </location>
</feature>
<feature type="region of interest" description="Disordered" evidence="8">
    <location>
        <begin position="492"/>
        <end position="560"/>
    </location>
</feature>
<dbReference type="GeneID" id="101845320"/>
<comment type="subcellular location">
    <subcellularLocation>
        <location evidence="1">Cytoplasm</location>
        <location evidence="1">Cytoskeleton</location>
        <location evidence="1">Microtubule organizing center</location>
        <location evidence="1">Centrosome</location>
    </subcellularLocation>
</comment>
<evidence type="ECO:0000313" key="11">
    <source>
        <dbReference type="Proteomes" id="UP000694888"/>
    </source>
</evidence>
<evidence type="ECO:0000256" key="7">
    <source>
        <dbReference type="SAM" id="Coils"/>
    </source>
</evidence>
<evidence type="ECO:0000259" key="9">
    <source>
        <dbReference type="Pfam" id="PF06657"/>
    </source>
</evidence>
<gene>
    <name evidence="12" type="primary">LOC101845320</name>
</gene>
<feature type="region of interest" description="Disordered" evidence="8">
    <location>
        <begin position="405"/>
        <end position="430"/>
    </location>
</feature>
<dbReference type="Gene3D" id="1.20.58.90">
    <property type="match status" value="1"/>
</dbReference>
<dbReference type="RefSeq" id="XP_005097144.2">
    <property type="nucleotide sequence ID" value="XM_005097087.3"/>
</dbReference>
<feature type="compositionally biased region" description="Basic residues" evidence="8">
    <location>
        <begin position="329"/>
        <end position="341"/>
    </location>
</feature>
<dbReference type="Pfam" id="PF06657">
    <property type="entry name" value="Cep57_MT_bd"/>
    <property type="match status" value="1"/>
</dbReference>
<feature type="coiled-coil region" evidence="7">
    <location>
        <begin position="438"/>
        <end position="488"/>
    </location>
</feature>
<organism evidence="11 12">
    <name type="scientific">Aplysia californica</name>
    <name type="common">California sea hare</name>
    <dbReference type="NCBI Taxonomy" id="6500"/>
    <lineage>
        <taxon>Eukaryota</taxon>
        <taxon>Metazoa</taxon>
        <taxon>Spiralia</taxon>
        <taxon>Lophotrochozoa</taxon>
        <taxon>Mollusca</taxon>
        <taxon>Gastropoda</taxon>
        <taxon>Heterobranchia</taxon>
        <taxon>Euthyneura</taxon>
        <taxon>Tectipleura</taxon>
        <taxon>Aplysiida</taxon>
        <taxon>Aplysioidea</taxon>
        <taxon>Aplysiidae</taxon>
        <taxon>Aplysia</taxon>
    </lineage>
</organism>
<feature type="domain" description="Cep57 centrosome localisation" evidence="10">
    <location>
        <begin position="102"/>
        <end position="296"/>
    </location>
</feature>
<feature type="compositionally biased region" description="Gly residues" evidence="8">
    <location>
        <begin position="157"/>
        <end position="173"/>
    </location>
</feature>
<sequence>MYPYSTKYSSKGSNRVPAYHSYGSSSTHLKQAASHSRPRPRHAQMEEDAASSAAGPAPTSMSTATGVSSKYMEYPPTKPFVNTDFTRPDRPVNAYPTSDRDAVISALRNLQDKVKKLEIERTAAEHNLRCLAEETEQYKGLVSSDRKATHTDTSSSGGAGGPVTNGGGGGGYVGSQTRELEGQLSSAEGRCQVLEQQLDYMRKLVENSEQDRRSLMEKTLQARQDRDAAGSDIKVHLDRLKELERDQLRLTATQTLAERVKDEKTESKIKQLENQVREEKLHRRTLQDRTAQLETATRDKKMAPVRTEISTQAPSSTIKSPAPVSAAVRTKKPPKKKKKKAAAPPVKRPTSACRSSEPSRHYRLNLAEIPFVAGKSTTPSHSLGANVQKVLAMMKSHNTALCTNSCHHGSSEGQRSDSPASSTGSSVVSTDQELNDLLSQLQDEFGQLSSEHQDLMHQIHSCRDSRLQEQLEQELDVLVSRMEAKGQQIAKVRQHQQKLDEGKKVRPASATAKVGDKAKRPHSAGGRMVSTHYNHHQHRSQNGHSRPKPHNCNKPVGNSALGKPALFMLRDMKKLQTTLRRDDLCWE</sequence>
<feature type="compositionally biased region" description="Polar residues" evidence="8">
    <location>
        <begin position="1"/>
        <end position="13"/>
    </location>
</feature>
<feature type="compositionally biased region" description="Basic residues" evidence="8">
    <location>
        <begin position="533"/>
        <end position="551"/>
    </location>
</feature>
<keyword evidence="11" id="KW-1185">Reference proteome</keyword>
<keyword evidence="6" id="KW-0206">Cytoskeleton</keyword>